<organism evidence="2 3">
    <name type="scientific">Apiospora saccharicola</name>
    <dbReference type="NCBI Taxonomy" id="335842"/>
    <lineage>
        <taxon>Eukaryota</taxon>
        <taxon>Fungi</taxon>
        <taxon>Dikarya</taxon>
        <taxon>Ascomycota</taxon>
        <taxon>Pezizomycotina</taxon>
        <taxon>Sordariomycetes</taxon>
        <taxon>Xylariomycetidae</taxon>
        <taxon>Amphisphaeriales</taxon>
        <taxon>Apiosporaceae</taxon>
        <taxon>Apiospora</taxon>
    </lineage>
</organism>
<dbReference type="EMBL" id="JAQQWM010000005">
    <property type="protein sequence ID" value="KAK8063415.1"/>
    <property type="molecule type" value="Genomic_DNA"/>
</dbReference>
<feature type="compositionally biased region" description="Basic residues" evidence="1">
    <location>
        <begin position="72"/>
        <end position="82"/>
    </location>
</feature>
<proteinExistence type="predicted"/>
<accession>A0ABR1UWY7</accession>
<feature type="compositionally biased region" description="Low complexity" evidence="1">
    <location>
        <begin position="83"/>
        <end position="96"/>
    </location>
</feature>
<sequence>MSGLNPDRVTVALRDGNKVAEVLPIFDQTIEAVGGNFEQRIAQDNPEELRAVVRTVIRNMIKWPSTTQGLKGRLRLASRPKGSRSSPSSRCTGQSRCAPSACRKNRKRRSTRGGCAA</sequence>
<reference evidence="2 3" key="1">
    <citation type="submission" date="2023-01" db="EMBL/GenBank/DDBJ databases">
        <title>Analysis of 21 Apiospora genomes using comparative genomics revels a genus with tremendous synthesis potential of carbohydrate active enzymes and secondary metabolites.</title>
        <authorList>
            <person name="Sorensen T."/>
        </authorList>
    </citation>
    <scope>NUCLEOTIDE SEQUENCE [LARGE SCALE GENOMIC DNA]</scope>
    <source>
        <strain evidence="2 3">CBS 83171</strain>
    </source>
</reference>
<keyword evidence="3" id="KW-1185">Reference proteome</keyword>
<evidence type="ECO:0000256" key="1">
    <source>
        <dbReference type="SAM" id="MobiDB-lite"/>
    </source>
</evidence>
<gene>
    <name evidence="2" type="ORF">PG996_008067</name>
</gene>
<protein>
    <submittedName>
        <fullName evidence="2">Uncharacterized protein</fullName>
    </submittedName>
</protein>
<evidence type="ECO:0000313" key="3">
    <source>
        <dbReference type="Proteomes" id="UP001446871"/>
    </source>
</evidence>
<name>A0ABR1UWY7_9PEZI</name>
<feature type="region of interest" description="Disordered" evidence="1">
    <location>
        <begin position="68"/>
        <end position="117"/>
    </location>
</feature>
<evidence type="ECO:0000313" key="2">
    <source>
        <dbReference type="EMBL" id="KAK8063415.1"/>
    </source>
</evidence>
<comment type="caution">
    <text evidence="2">The sequence shown here is derived from an EMBL/GenBank/DDBJ whole genome shotgun (WGS) entry which is preliminary data.</text>
</comment>
<dbReference type="Proteomes" id="UP001446871">
    <property type="component" value="Unassembled WGS sequence"/>
</dbReference>